<dbReference type="EMBL" id="CAOQHR010000001">
    <property type="protein sequence ID" value="CAI6243418.1"/>
    <property type="molecule type" value="Genomic_DNA"/>
</dbReference>
<organism evidence="3 4">
    <name type="scientific">Periconia digitata</name>
    <dbReference type="NCBI Taxonomy" id="1303443"/>
    <lineage>
        <taxon>Eukaryota</taxon>
        <taxon>Fungi</taxon>
        <taxon>Dikarya</taxon>
        <taxon>Ascomycota</taxon>
        <taxon>Pezizomycotina</taxon>
        <taxon>Dothideomycetes</taxon>
        <taxon>Pleosporomycetidae</taxon>
        <taxon>Pleosporales</taxon>
        <taxon>Massarineae</taxon>
        <taxon>Periconiaceae</taxon>
        <taxon>Periconia</taxon>
    </lineage>
</organism>
<evidence type="ECO:0000313" key="3">
    <source>
        <dbReference type="EMBL" id="CAI6243418.1"/>
    </source>
</evidence>
<dbReference type="Proteomes" id="UP001152607">
    <property type="component" value="Unassembled WGS sequence"/>
</dbReference>
<evidence type="ECO:0000259" key="2">
    <source>
        <dbReference type="PROSITE" id="PS50280"/>
    </source>
</evidence>
<dbReference type="PANTHER" id="PTHR47332">
    <property type="entry name" value="SET DOMAIN-CONTAINING PROTEIN 5"/>
    <property type="match status" value="1"/>
</dbReference>
<keyword evidence="4" id="KW-1185">Reference proteome</keyword>
<reference evidence="3" key="1">
    <citation type="submission" date="2023-01" db="EMBL/GenBank/DDBJ databases">
        <authorList>
            <person name="Van Ghelder C."/>
            <person name="Rancurel C."/>
        </authorList>
    </citation>
    <scope>NUCLEOTIDE SEQUENCE</scope>
    <source>
        <strain evidence="3">CNCM I-4278</strain>
    </source>
</reference>
<feature type="domain" description="SET" evidence="2">
    <location>
        <begin position="148"/>
        <end position="293"/>
    </location>
</feature>
<feature type="signal peptide" evidence="1">
    <location>
        <begin position="1"/>
        <end position="22"/>
    </location>
</feature>
<gene>
    <name evidence="3" type="ORF">PDIGIT_LOCUS675</name>
</gene>
<dbReference type="Pfam" id="PF00856">
    <property type="entry name" value="SET"/>
    <property type="match status" value="1"/>
</dbReference>
<dbReference type="CDD" id="cd20071">
    <property type="entry name" value="SET_SMYD"/>
    <property type="match status" value="1"/>
</dbReference>
<proteinExistence type="predicted"/>
<dbReference type="InterPro" id="IPR046341">
    <property type="entry name" value="SET_dom_sf"/>
</dbReference>
<dbReference type="OrthoDB" id="265717at2759"/>
<sequence length="432" mass="48458">MRAHVKSSFYCALFCFVQHVTSSQVLLSQQCWHERILQSVNLFTFADGYTQVVERLDGPITIPESPSTHPSLYQPDTNDDFPWTHPPICTPRLPSINSKLCIYTNTSFSNNRGISIFTTPSLALSFANLPAFKDPTVFTSNSINTPSNTWQTSHLPNRGIGMLASRPLVFKDRVTAYTPAFLAFLETDLGTAEREKYWRAAVQRLPKKTREMYEGLATLYGVESVKYQDVVKANAFQVEVRGGNHLALFPETSRFNHDCAPNAQYIIDPDLLTHFVHVTRPIKEGEEITIAYTSPLDTTSHRQSHLQNAFHFKCSCARCTSSSTDTTLATVASYQTSLNDWSPTSTASPAMAEHLLDLYRQEGLEGFMDVPYGFAALAYSGVGDEAMARKFAEKAREACLLKDARGVSQGLAIWEGMLEEGVEKHWSWRRRV</sequence>
<comment type="caution">
    <text evidence="3">The sequence shown here is derived from an EMBL/GenBank/DDBJ whole genome shotgun (WGS) entry which is preliminary data.</text>
</comment>
<dbReference type="AlphaFoldDB" id="A0A9W4XPC3"/>
<protein>
    <recommendedName>
        <fullName evidence="2">SET domain-containing protein</fullName>
    </recommendedName>
</protein>
<feature type="chain" id="PRO_5040882806" description="SET domain-containing protein" evidence="1">
    <location>
        <begin position="23"/>
        <end position="432"/>
    </location>
</feature>
<dbReference type="PANTHER" id="PTHR47332:SF6">
    <property type="entry name" value="SET DOMAIN-CONTAINING PROTEIN"/>
    <property type="match status" value="1"/>
</dbReference>
<evidence type="ECO:0000256" key="1">
    <source>
        <dbReference type="SAM" id="SignalP"/>
    </source>
</evidence>
<name>A0A9W4XPC3_9PLEO</name>
<dbReference type="PROSITE" id="PS50280">
    <property type="entry name" value="SET"/>
    <property type="match status" value="1"/>
</dbReference>
<evidence type="ECO:0000313" key="4">
    <source>
        <dbReference type="Proteomes" id="UP001152607"/>
    </source>
</evidence>
<dbReference type="Gene3D" id="2.170.270.10">
    <property type="entry name" value="SET domain"/>
    <property type="match status" value="1"/>
</dbReference>
<dbReference type="SMART" id="SM00317">
    <property type="entry name" value="SET"/>
    <property type="match status" value="1"/>
</dbReference>
<accession>A0A9W4XPC3</accession>
<dbReference type="InterPro" id="IPR053185">
    <property type="entry name" value="SET_domain_protein"/>
</dbReference>
<keyword evidence="1" id="KW-0732">Signal</keyword>
<dbReference type="SUPFAM" id="SSF82199">
    <property type="entry name" value="SET domain"/>
    <property type="match status" value="1"/>
</dbReference>
<dbReference type="Gene3D" id="1.10.220.160">
    <property type="match status" value="1"/>
</dbReference>
<dbReference type="InterPro" id="IPR001214">
    <property type="entry name" value="SET_dom"/>
</dbReference>